<reference evidence="10 12" key="1">
    <citation type="submission" date="2018-06" db="EMBL/GenBank/DDBJ databases">
        <title>Complete Genome Sequence of the Microcystin-Degrading Bacterium Sphingosinicella microcystinivorans Strain B-9.</title>
        <authorList>
            <person name="Jin H."/>
            <person name="Nishizawa T."/>
            <person name="Guo Y."/>
            <person name="Nishizawa A."/>
            <person name="Park H."/>
            <person name="Kato H."/>
            <person name="Tsuji K."/>
            <person name="Harada K."/>
        </authorList>
    </citation>
    <scope>NUCLEOTIDE SEQUENCE [LARGE SCALE GENOMIC DNA]</scope>
    <source>
        <strain evidence="10 12">B9</strain>
    </source>
</reference>
<dbReference type="SUPFAM" id="SSF53335">
    <property type="entry name" value="S-adenosyl-L-methionine-dependent methyltransferases"/>
    <property type="match status" value="1"/>
</dbReference>
<dbReference type="GO" id="GO:0003723">
    <property type="term" value="F:RNA binding"/>
    <property type="evidence" value="ECO:0007669"/>
    <property type="project" value="UniProtKB-UniRule"/>
</dbReference>
<dbReference type="KEGG" id="smic:SmB9_30980"/>
<dbReference type="PANTHER" id="PTHR11727">
    <property type="entry name" value="DIMETHYLADENOSINE TRANSFERASE"/>
    <property type="match status" value="1"/>
</dbReference>
<evidence type="ECO:0000313" key="13">
    <source>
        <dbReference type="Proteomes" id="UP000276029"/>
    </source>
</evidence>
<feature type="binding site" evidence="7 8">
    <location>
        <position position="87"/>
    </location>
    <ligand>
        <name>S-adenosyl-L-methionine</name>
        <dbReference type="ChEBI" id="CHEBI:59789"/>
    </ligand>
</feature>
<comment type="function">
    <text evidence="7">Specifically dimethylates two adjacent adenosines (A1518 and A1519) in the loop of a conserved hairpin near the 3'-end of 16S rRNA in the 30S particle. May play a critical role in biogenesis of 30S subunits.</text>
</comment>
<dbReference type="HAMAP" id="MF_00607">
    <property type="entry name" value="16SrRNA_methyltr_A"/>
    <property type="match status" value="1"/>
</dbReference>
<comment type="subcellular location">
    <subcellularLocation>
        <location evidence="7">Cytoplasm</location>
    </subcellularLocation>
</comment>
<feature type="binding site" evidence="7 8">
    <location>
        <position position="66"/>
    </location>
    <ligand>
        <name>S-adenosyl-L-methionine</name>
        <dbReference type="ChEBI" id="CHEBI:59789"/>
    </ligand>
</feature>
<evidence type="ECO:0000256" key="4">
    <source>
        <dbReference type="ARBA" id="ARBA00022679"/>
    </source>
</evidence>
<keyword evidence="5 7" id="KW-0949">S-adenosyl-L-methionine</keyword>
<dbReference type="Gene3D" id="1.10.8.100">
    <property type="entry name" value="Ribosomal RNA adenine dimethylase-like, domain 2"/>
    <property type="match status" value="1"/>
</dbReference>
<dbReference type="EMBL" id="AP018711">
    <property type="protein sequence ID" value="BBE35440.1"/>
    <property type="molecule type" value="Genomic_DNA"/>
</dbReference>
<dbReference type="InterPro" id="IPR020598">
    <property type="entry name" value="rRNA_Ade_methylase_Trfase_N"/>
</dbReference>
<feature type="domain" description="Ribosomal RNA adenine methylase transferase N-terminal" evidence="9">
    <location>
        <begin position="46"/>
        <end position="220"/>
    </location>
</feature>
<evidence type="ECO:0000256" key="3">
    <source>
        <dbReference type="ARBA" id="ARBA00022603"/>
    </source>
</evidence>
<dbReference type="Gene3D" id="3.40.50.150">
    <property type="entry name" value="Vaccinia Virus protein VP39"/>
    <property type="match status" value="1"/>
</dbReference>
<dbReference type="InterPro" id="IPR020596">
    <property type="entry name" value="rRNA_Ade_Mease_Trfase_CS"/>
</dbReference>
<sequence>MPSNARLTDALPSGLTALPPLREVIARHGLTAKKAFGQNFLFDSNLLDKLARVPGPLSGARVYEVGPGPGGLTRALLRAGADVTAVEMDKRCLPALAELGDAAAGRLTLIEGDAMRIDEPAVLGAPAHIVANLPYNVGTALLVRWLTADPWPPWWLSLSLMFQKEVAERIIAAPDSDAYGRLSVLAQWRSRPRIALSLPPRAFIPPPKVDSAVVHIVPTQAPEGVPVKAVERVTAAAFGQRRKMLRASLKALSGGLEALSASGIDGARRAETLTVDEFVALARCWSKLS</sequence>
<dbReference type="InterPro" id="IPR029063">
    <property type="entry name" value="SAM-dependent_MTases_sf"/>
</dbReference>
<accession>A0AAD1G265</accession>
<dbReference type="InterPro" id="IPR001737">
    <property type="entry name" value="KsgA/Erm"/>
</dbReference>
<keyword evidence="6 7" id="KW-0694">RNA-binding</keyword>
<reference evidence="11 13" key="2">
    <citation type="submission" date="2018-10" db="EMBL/GenBank/DDBJ databases">
        <title>Genomic Encyclopedia of Type Strains, Phase IV (KMG-IV): sequencing the most valuable type-strain genomes for metagenomic binning, comparative biology and taxonomic classification.</title>
        <authorList>
            <person name="Goeker M."/>
        </authorList>
    </citation>
    <scope>NUCLEOTIDE SEQUENCE [LARGE SCALE GENOMIC DNA]</scope>
    <source>
        <strain evidence="11 13">DSM 19791</strain>
    </source>
</reference>
<dbReference type="FunFam" id="1.10.8.100:FF:000001">
    <property type="entry name" value="Ribosomal RNA small subunit methyltransferase A"/>
    <property type="match status" value="1"/>
</dbReference>
<dbReference type="PROSITE" id="PS01131">
    <property type="entry name" value="RRNA_A_DIMETH"/>
    <property type="match status" value="1"/>
</dbReference>
<evidence type="ECO:0000313" key="11">
    <source>
        <dbReference type="EMBL" id="RKS86457.1"/>
    </source>
</evidence>
<dbReference type="InterPro" id="IPR023165">
    <property type="entry name" value="rRNA_Ade_diMease-like_C"/>
</dbReference>
<evidence type="ECO:0000313" key="12">
    <source>
        <dbReference type="Proteomes" id="UP000275727"/>
    </source>
</evidence>
<keyword evidence="2 7" id="KW-0698">rRNA processing</keyword>
<comment type="similarity">
    <text evidence="7">Belongs to the class I-like SAM-binding methyltransferase superfamily. rRNA adenine N(6)-methyltransferase family. RsmA subfamily.</text>
</comment>
<dbReference type="PROSITE" id="PS51689">
    <property type="entry name" value="SAM_RNA_A_N6_MT"/>
    <property type="match status" value="1"/>
</dbReference>
<dbReference type="Pfam" id="PF00398">
    <property type="entry name" value="RrnaAD"/>
    <property type="match status" value="1"/>
</dbReference>
<dbReference type="GO" id="GO:0052908">
    <property type="term" value="F:16S rRNA (adenine(1518)-N(6)/adenine(1519)-N(6))-dimethyltransferase activity"/>
    <property type="evidence" value="ECO:0007669"/>
    <property type="project" value="UniProtKB-EC"/>
</dbReference>
<dbReference type="AlphaFoldDB" id="A0AAD1G265"/>
<dbReference type="InterPro" id="IPR011530">
    <property type="entry name" value="rRNA_adenine_dimethylase"/>
</dbReference>
<evidence type="ECO:0000256" key="5">
    <source>
        <dbReference type="ARBA" id="ARBA00022691"/>
    </source>
</evidence>
<keyword evidence="3 7" id="KW-0489">Methyltransferase</keyword>
<evidence type="ECO:0000259" key="9">
    <source>
        <dbReference type="SMART" id="SM00650"/>
    </source>
</evidence>
<gene>
    <name evidence="7 10" type="primary">rsmA</name>
    <name evidence="7" type="synonym">ksgA</name>
    <name evidence="11" type="ORF">DFR51_3163</name>
    <name evidence="10" type="ORF">SmB9_30980</name>
</gene>
<comment type="catalytic activity">
    <reaction evidence="7">
        <text>adenosine(1518)/adenosine(1519) in 16S rRNA + 4 S-adenosyl-L-methionine = N(6)-dimethyladenosine(1518)/N(6)-dimethyladenosine(1519) in 16S rRNA + 4 S-adenosyl-L-homocysteine + 4 H(+)</text>
        <dbReference type="Rhea" id="RHEA:19609"/>
        <dbReference type="Rhea" id="RHEA-COMP:10232"/>
        <dbReference type="Rhea" id="RHEA-COMP:10233"/>
        <dbReference type="ChEBI" id="CHEBI:15378"/>
        <dbReference type="ChEBI" id="CHEBI:57856"/>
        <dbReference type="ChEBI" id="CHEBI:59789"/>
        <dbReference type="ChEBI" id="CHEBI:74411"/>
        <dbReference type="ChEBI" id="CHEBI:74493"/>
        <dbReference type="EC" id="2.1.1.182"/>
    </reaction>
</comment>
<keyword evidence="13" id="KW-1185">Reference proteome</keyword>
<dbReference type="Proteomes" id="UP000276029">
    <property type="component" value="Unassembled WGS sequence"/>
</dbReference>
<feature type="binding site" evidence="7 8">
    <location>
        <position position="39"/>
    </location>
    <ligand>
        <name>S-adenosyl-L-methionine</name>
        <dbReference type="ChEBI" id="CHEBI:59789"/>
    </ligand>
</feature>
<evidence type="ECO:0000313" key="10">
    <source>
        <dbReference type="EMBL" id="BBE35440.1"/>
    </source>
</evidence>
<protein>
    <recommendedName>
        <fullName evidence="7">Ribosomal RNA small subunit methyltransferase A</fullName>
        <ecNumber evidence="7">2.1.1.182</ecNumber>
    </recommendedName>
    <alternativeName>
        <fullName evidence="7">16S rRNA (adenine(1518)-N(6)/adenine(1519)-N(6))-dimethyltransferase</fullName>
    </alternativeName>
    <alternativeName>
        <fullName evidence="7">16S rRNA dimethyladenosine transferase</fullName>
    </alternativeName>
    <alternativeName>
        <fullName evidence="7">16S rRNA dimethylase</fullName>
    </alternativeName>
    <alternativeName>
        <fullName evidence="7">S-adenosylmethionine-6-N', N'-adenosyl(rRNA) dimethyltransferase</fullName>
    </alternativeName>
</protein>
<feature type="binding site" evidence="7 8">
    <location>
        <position position="41"/>
    </location>
    <ligand>
        <name>S-adenosyl-L-methionine</name>
        <dbReference type="ChEBI" id="CHEBI:59789"/>
    </ligand>
</feature>
<evidence type="ECO:0000256" key="6">
    <source>
        <dbReference type="ARBA" id="ARBA00022884"/>
    </source>
</evidence>
<dbReference type="GO" id="GO:0005829">
    <property type="term" value="C:cytosol"/>
    <property type="evidence" value="ECO:0007669"/>
    <property type="project" value="TreeGrafter"/>
</dbReference>
<feature type="binding site" evidence="7 8">
    <location>
        <position position="132"/>
    </location>
    <ligand>
        <name>S-adenosyl-L-methionine</name>
        <dbReference type="ChEBI" id="CHEBI:59789"/>
    </ligand>
</feature>
<evidence type="ECO:0000256" key="7">
    <source>
        <dbReference type="HAMAP-Rule" id="MF_00607"/>
    </source>
</evidence>
<dbReference type="SMART" id="SM00650">
    <property type="entry name" value="rADc"/>
    <property type="match status" value="1"/>
</dbReference>
<feature type="binding site" evidence="7 8">
    <location>
        <position position="113"/>
    </location>
    <ligand>
        <name>S-adenosyl-L-methionine</name>
        <dbReference type="ChEBI" id="CHEBI:59789"/>
    </ligand>
</feature>
<evidence type="ECO:0000256" key="1">
    <source>
        <dbReference type="ARBA" id="ARBA00022490"/>
    </source>
</evidence>
<name>A0AAD1G265_SPHMI</name>
<dbReference type="EC" id="2.1.1.182" evidence="7"/>
<evidence type="ECO:0000256" key="2">
    <source>
        <dbReference type="ARBA" id="ARBA00022552"/>
    </source>
</evidence>
<dbReference type="EMBL" id="RBWX01000010">
    <property type="protein sequence ID" value="RKS86457.1"/>
    <property type="molecule type" value="Genomic_DNA"/>
</dbReference>
<keyword evidence="1 7" id="KW-0963">Cytoplasm</keyword>
<dbReference type="NCBIfam" id="TIGR00755">
    <property type="entry name" value="ksgA"/>
    <property type="match status" value="1"/>
</dbReference>
<keyword evidence="4 7" id="KW-0808">Transferase</keyword>
<proteinExistence type="inferred from homology"/>
<organism evidence="10 12">
    <name type="scientific">Sphingosinicella microcystinivorans</name>
    <dbReference type="NCBI Taxonomy" id="335406"/>
    <lineage>
        <taxon>Bacteria</taxon>
        <taxon>Pseudomonadati</taxon>
        <taxon>Pseudomonadota</taxon>
        <taxon>Alphaproteobacteria</taxon>
        <taxon>Sphingomonadales</taxon>
        <taxon>Sphingosinicellaceae</taxon>
        <taxon>Sphingosinicella</taxon>
    </lineage>
</organism>
<dbReference type="Proteomes" id="UP000275727">
    <property type="component" value="Chromosome"/>
</dbReference>
<evidence type="ECO:0000256" key="8">
    <source>
        <dbReference type="PROSITE-ProRule" id="PRU01026"/>
    </source>
</evidence>
<dbReference type="CDD" id="cd02440">
    <property type="entry name" value="AdoMet_MTases"/>
    <property type="match status" value="1"/>
</dbReference>
<dbReference type="PANTHER" id="PTHR11727:SF7">
    <property type="entry name" value="DIMETHYLADENOSINE TRANSFERASE-RELATED"/>
    <property type="match status" value="1"/>
</dbReference>